<name>A0AAD6QBA4_9ROSI</name>
<dbReference type="AlphaFoldDB" id="A0AAD6QBA4"/>
<protein>
    <submittedName>
        <fullName evidence="1">Uncharacterized protein</fullName>
    </submittedName>
</protein>
<dbReference type="EMBL" id="JAQIZT010000010">
    <property type="protein sequence ID" value="KAJ6983768.1"/>
    <property type="molecule type" value="Genomic_DNA"/>
</dbReference>
<sequence>MFYQPPSRLLYCNKRSLALYNQDPTLVHRGGLLRFCLSSS</sequence>
<comment type="caution">
    <text evidence="1">The sequence shown here is derived from an EMBL/GenBank/DDBJ whole genome shotgun (WGS) entry which is preliminary data.</text>
</comment>
<dbReference type="Proteomes" id="UP001164929">
    <property type="component" value="Chromosome 10"/>
</dbReference>
<evidence type="ECO:0000313" key="2">
    <source>
        <dbReference type="Proteomes" id="UP001164929"/>
    </source>
</evidence>
<reference evidence="1" key="1">
    <citation type="journal article" date="2023" name="Mol. Ecol. Resour.">
        <title>Chromosome-level genome assembly of a triploid poplar Populus alba 'Berolinensis'.</title>
        <authorList>
            <person name="Chen S."/>
            <person name="Yu Y."/>
            <person name="Wang X."/>
            <person name="Wang S."/>
            <person name="Zhang T."/>
            <person name="Zhou Y."/>
            <person name="He R."/>
            <person name="Meng N."/>
            <person name="Wang Y."/>
            <person name="Liu W."/>
            <person name="Liu Z."/>
            <person name="Liu J."/>
            <person name="Guo Q."/>
            <person name="Huang H."/>
            <person name="Sederoff R.R."/>
            <person name="Wang G."/>
            <person name="Qu G."/>
            <person name="Chen S."/>
        </authorList>
    </citation>
    <scope>NUCLEOTIDE SEQUENCE</scope>
    <source>
        <strain evidence="1">SC-2020</strain>
    </source>
</reference>
<keyword evidence="2" id="KW-1185">Reference proteome</keyword>
<proteinExistence type="predicted"/>
<accession>A0AAD6QBA4</accession>
<evidence type="ECO:0000313" key="1">
    <source>
        <dbReference type="EMBL" id="KAJ6983768.1"/>
    </source>
</evidence>
<organism evidence="1 2">
    <name type="scientific">Populus alba x Populus x berolinensis</name>
    <dbReference type="NCBI Taxonomy" id="444605"/>
    <lineage>
        <taxon>Eukaryota</taxon>
        <taxon>Viridiplantae</taxon>
        <taxon>Streptophyta</taxon>
        <taxon>Embryophyta</taxon>
        <taxon>Tracheophyta</taxon>
        <taxon>Spermatophyta</taxon>
        <taxon>Magnoliopsida</taxon>
        <taxon>eudicotyledons</taxon>
        <taxon>Gunneridae</taxon>
        <taxon>Pentapetalae</taxon>
        <taxon>rosids</taxon>
        <taxon>fabids</taxon>
        <taxon>Malpighiales</taxon>
        <taxon>Salicaceae</taxon>
        <taxon>Saliceae</taxon>
        <taxon>Populus</taxon>
    </lineage>
</organism>
<gene>
    <name evidence="1" type="ORF">NC653_026547</name>
</gene>